<dbReference type="HOGENOM" id="CLU_138334_0_0_2"/>
<evidence type="ECO:0000313" key="6">
    <source>
        <dbReference type="Proteomes" id="UP000011543"/>
    </source>
</evidence>
<feature type="compositionally biased region" description="Acidic residues" evidence="2">
    <location>
        <begin position="105"/>
        <end position="142"/>
    </location>
</feature>
<dbReference type="EMBL" id="CP001932">
    <property type="protein sequence ID" value="ADD04111.1"/>
    <property type="molecule type" value="Genomic_DNA"/>
</dbReference>
<reference evidence="4 6" key="3">
    <citation type="journal article" date="2014" name="PLoS Genet.">
        <title>Phylogenetically driven sequencing of extremely halophilic archaea reveals strategies for static and dynamic osmo-response.</title>
        <authorList>
            <person name="Becker E.A."/>
            <person name="Seitzer P.M."/>
            <person name="Tritt A."/>
            <person name="Larsen D."/>
            <person name="Krusor M."/>
            <person name="Yao A.I."/>
            <person name="Wu D."/>
            <person name="Madern D."/>
            <person name="Eisen J.A."/>
            <person name="Darling A.E."/>
            <person name="Facciotti M.T."/>
        </authorList>
    </citation>
    <scope>NUCLEOTIDE SEQUENCE [LARGE SCALE GENOMIC DNA]</scope>
    <source>
        <strain evidence="6">ATCC 43099 / DSM 3394 / CCM 3739 / CIP 104546 / IAM 13178 / JCM 8861 / NBRC 102185 / NCIMB 2190 / MS3</strain>
        <strain evidence="4">MS-3</strain>
    </source>
</reference>
<dbReference type="OrthoDB" id="214737at2157"/>
<dbReference type="PaxDb" id="547559-Nmag_0524"/>
<dbReference type="Proteomes" id="UP000011543">
    <property type="component" value="Unassembled WGS sequence"/>
</dbReference>
<dbReference type="Pfam" id="PF04475">
    <property type="entry name" value="DUF555"/>
    <property type="match status" value="1"/>
</dbReference>
<dbReference type="PANTHER" id="PTHR42199:SF1">
    <property type="entry name" value="UPF0212 PROTEIN TK1194"/>
    <property type="match status" value="1"/>
</dbReference>
<feature type="region of interest" description="Disordered" evidence="2">
    <location>
        <begin position="104"/>
        <end position="195"/>
    </location>
</feature>
<accession>D3SYK0</accession>
<dbReference type="NCBIfam" id="NF003035">
    <property type="entry name" value="PRK03922.1"/>
    <property type="match status" value="1"/>
</dbReference>
<evidence type="ECO:0000256" key="2">
    <source>
        <dbReference type="SAM" id="MobiDB-lite"/>
    </source>
</evidence>
<evidence type="ECO:0000256" key="1">
    <source>
        <dbReference type="HAMAP-Rule" id="MF_01223"/>
    </source>
</evidence>
<feature type="compositionally biased region" description="Acidic residues" evidence="2">
    <location>
        <begin position="176"/>
        <end position="195"/>
    </location>
</feature>
<comment type="similarity">
    <text evidence="1">Belongs to the UPF0212 family.</text>
</comment>
<dbReference type="RefSeq" id="WP_004214106.1">
    <property type="nucleotide sequence ID" value="NC_013922.1"/>
</dbReference>
<dbReference type="STRING" id="547559.Nmag_0524"/>
<sequence length="195" mass="21485">MNCRVVVEAAVPVFDVETEDEAIRIAISKTGEMLNPDLNYVEINMGERTSPSGEELPPAFIAADEALVALELEMTVFNVEREEHASRIARKEIGQRLENIPLEVEQVEVIEDEDEGEEEADDEATDDAADADADDTTVDNDDADGRDTEPSETDTESESSSNGDETDGGENTRVDDDTDEQTDEEILPEFEDLVE</sequence>
<dbReference type="Proteomes" id="UP000001879">
    <property type="component" value="Chromosome"/>
</dbReference>
<reference evidence="5" key="1">
    <citation type="submission" date="2010-02" db="EMBL/GenBank/DDBJ databases">
        <title>Complete sequence of chromosome of Natrialba magadii ATCC 43099.</title>
        <authorList>
            <consortium name="US DOE Joint Genome Institute"/>
            <person name="Lucas S."/>
            <person name="Copeland A."/>
            <person name="Lapidus A."/>
            <person name="Cheng J.-F."/>
            <person name="Bruce D."/>
            <person name="Goodwin L."/>
            <person name="Pitluck S."/>
            <person name="Davenport K."/>
            <person name="Saunders E."/>
            <person name="Detter J.C."/>
            <person name="Han C."/>
            <person name="Tapia R."/>
            <person name="Land M."/>
            <person name="Hauser L."/>
            <person name="Kyrpides N."/>
            <person name="Mikhailova N."/>
            <person name="De Castro R.E."/>
            <person name="Maupin-Furlow J.A."/>
            <person name="Woyke T."/>
        </authorList>
    </citation>
    <scope>NUCLEOTIDE SEQUENCE [LARGE SCALE GENOMIC DNA]</scope>
    <source>
        <strain evidence="5">ATCC 43099 / DSM 3394 / CCM 3739 / CIP 104546 / IAM 13178 / JCM 8861 / NBRC 102185 / NCIMB 2190 / MS3</strain>
    </source>
</reference>
<dbReference type="KEGG" id="nmg:Nmag_0524"/>
<dbReference type="PATRIC" id="fig|547559.17.peg.577"/>
<reference evidence="3" key="4">
    <citation type="submission" date="2016-09" db="EMBL/GenBank/DDBJ databases">
        <authorList>
            <person name="Pfeiffer F."/>
        </authorList>
    </citation>
    <scope>NUCLEOTIDE SEQUENCE</scope>
    <source>
        <strain evidence="3">ATCC 43099</strain>
    </source>
</reference>
<dbReference type="InterPro" id="IPR007564">
    <property type="entry name" value="UPF0212"/>
</dbReference>
<name>D3SYK0_NATMM</name>
<dbReference type="HAMAP" id="MF_01223">
    <property type="entry name" value="UPF0212"/>
    <property type="match status" value="1"/>
</dbReference>
<keyword evidence="5" id="KW-1185">Reference proteome</keyword>
<dbReference type="PANTHER" id="PTHR42199">
    <property type="entry name" value="UPF0212 PROTEIN MJ0068"/>
    <property type="match status" value="1"/>
</dbReference>
<dbReference type="GeneID" id="8823351"/>
<gene>
    <name evidence="3" type="ordered locus">Nmag_0524</name>
    <name evidence="4" type="ORF">C500_03029</name>
</gene>
<reference evidence="3 5" key="2">
    <citation type="journal article" date="2012" name="BMC Genomics">
        <title>A comparative genomics perspective on the genetic content of the alkaliphilic haloarchaeon Natrialba magadii ATCC 43099T.</title>
        <authorList>
            <person name="Siddaramappa S."/>
            <person name="Challacombe J.F."/>
            <person name="Decastro R.E."/>
            <person name="Pfeiffer F."/>
            <person name="Sastre D.E."/>
            <person name="Gimenez M.I."/>
            <person name="Paggi R.A."/>
            <person name="Detter J.C."/>
            <person name="Davenport K.W."/>
            <person name="Goodwin L.A."/>
            <person name="Kyrpides N."/>
            <person name="Tapia R."/>
            <person name="Pitluck S."/>
            <person name="Lucas S."/>
            <person name="Woyke T."/>
            <person name="Maupin-Furlow J.A."/>
        </authorList>
    </citation>
    <scope>NUCLEOTIDE SEQUENCE [LARGE SCALE GENOMIC DNA]</scope>
    <source>
        <strain evidence="3">ATCC 43099</strain>
        <strain evidence="5">ATCC 43099 / DSM 3394 / CCM 3739 / CIP 104546 / IAM 13178 / JCM 8861 / NBRC 102185 / NCIMB 2190 / MS3</strain>
    </source>
</reference>
<protein>
    <recommendedName>
        <fullName evidence="1">UPF0212 protein Nmag_0524</fullName>
    </recommendedName>
</protein>
<evidence type="ECO:0000313" key="3">
    <source>
        <dbReference type="EMBL" id="ADD04111.1"/>
    </source>
</evidence>
<dbReference type="AlphaFoldDB" id="D3SYK0"/>
<organism evidence="3 5">
    <name type="scientific">Natrialba magadii (strain ATCC 43099 / DSM 3394 / CCM 3739 / CIP 104546 / IAM 13178 / JCM 8861 / NBRC 102185 / NCIMB 2190 / MS3)</name>
    <name type="common">Natronobacterium magadii</name>
    <dbReference type="NCBI Taxonomy" id="547559"/>
    <lineage>
        <taxon>Archaea</taxon>
        <taxon>Methanobacteriati</taxon>
        <taxon>Methanobacteriota</taxon>
        <taxon>Stenosarchaea group</taxon>
        <taxon>Halobacteria</taxon>
        <taxon>Halobacteriales</taxon>
        <taxon>Natrialbaceae</taxon>
        <taxon>Natrialba</taxon>
    </lineage>
</organism>
<proteinExistence type="inferred from homology"/>
<dbReference type="EMBL" id="AOHS01000010">
    <property type="protein sequence ID" value="ELY33268.1"/>
    <property type="molecule type" value="Genomic_DNA"/>
</dbReference>
<evidence type="ECO:0000313" key="5">
    <source>
        <dbReference type="Proteomes" id="UP000001879"/>
    </source>
</evidence>
<evidence type="ECO:0000313" key="4">
    <source>
        <dbReference type="EMBL" id="ELY33268.1"/>
    </source>
</evidence>
<dbReference type="eggNOG" id="arCOG02119">
    <property type="taxonomic scope" value="Archaea"/>
</dbReference>